<reference evidence="2 3" key="1">
    <citation type="submission" date="2019-07" db="EMBL/GenBank/DDBJ databases">
        <title>Genomic Encyclopedia of Archaeal and Bacterial Type Strains, Phase II (KMG-II): from individual species to whole genera.</title>
        <authorList>
            <person name="Goeker M."/>
        </authorList>
    </citation>
    <scope>NUCLEOTIDE SEQUENCE [LARGE SCALE GENOMIC DNA]</scope>
    <source>
        <strain evidence="2 3">DSM 17527</strain>
    </source>
</reference>
<evidence type="ECO:0000313" key="2">
    <source>
        <dbReference type="EMBL" id="TYP72872.1"/>
    </source>
</evidence>
<keyword evidence="1" id="KW-1133">Transmembrane helix</keyword>
<dbReference type="Proteomes" id="UP000324376">
    <property type="component" value="Unassembled WGS sequence"/>
</dbReference>
<feature type="transmembrane region" description="Helical" evidence="1">
    <location>
        <begin position="50"/>
        <end position="74"/>
    </location>
</feature>
<dbReference type="OrthoDB" id="1048788at2"/>
<comment type="caution">
    <text evidence="2">The sequence shown here is derived from an EMBL/GenBank/DDBJ whole genome shotgun (WGS) entry which is preliminary data.</text>
</comment>
<evidence type="ECO:0000256" key="1">
    <source>
        <dbReference type="SAM" id="Phobius"/>
    </source>
</evidence>
<keyword evidence="1" id="KW-0812">Transmembrane</keyword>
<organism evidence="2 3">
    <name type="scientific">Aquimarina intermedia</name>
    <dbReference type="NCBI Taxonomy" id="350814"/>
    <lineage>
        <taxon>Bacteria</taxon>
        <taxon>Pseudomonadati</taxon>
        <taxon>Bacteroidota</taxon>
        <taxon>Flavobacteriia</taxon>
        <taxon>Flavobacteriales</taxon>
        <taxon>Flavobacteriaceae</taxon>
        <taxon>Aquimarina</taxon>
    </lineage>
</organism>
<gene>
    <name evidence="2" type="ORF">BD809_106122</name>
</gene>
<keyword evidence="3" id="KW-1185">Reference proteome</keyword>
<dbReference type="InterPro" id="IPR024294">
    <property type="entry name" value="DUF3810"/>
</dbReference>
<evidence type="ECO:0000313" key="3">
    <source>
        <dbReference type="Proteomes" id="UP000324376"/>
    </source>
</evidence>
<accession>A0A5S5C316</accession>
<dbReference type="Pfam" id="PF12725">
    <property type="entry name" value="DUF3810"/>
    <property type="match status" value="1"/>
</dbReference>
<feature type="transmembrane region" description="Helical" evidence="1">
    <location>
        <begin position="7"/>
        <end position="30"/>
    </location>
</feature>
<name>A0A5S5C316_9FLAO</name>
<dbReference type="AlphaFoldDB" id="A0A5S5C316"/>
<protein>
    <submittedName>
        <fullName evidence="2">Uncharacterized protein DUF3810</fullName>
    </submittedName>
</protein>
<dbReference type="EMBL" id="VNHU01000006">
    <property type="protein sequence ID" value="TYP72872.1"/>
    <property type="molecule type" value="Genomic_DNA"/>
</dbReference>
<sequence>MQSRTKILLTILLPIQIIGIQLLSLFPEFIEEYYSNGIYVYISRGLRYTFGWLPFSFGDIAYIILIIFLLRYSYLNIIKRKPAWKTIAWDTGATCSILYACFHLLWGMNYYRVPLYKTLHLDDQYTQQELISVTEALIKKANAIHEQLEPNDSLPINSPYTKEDIFDITKKTYEQASIDFPSLKLYPQSIKNSLISLPLTYMGFSGYLNPVTNEAQVNSYILNYRAPTTSCHEQAHQAGYAKENEANFIAAIITIHDKNPYFKYSGLTFALKFCLNDLYKRDEQIAMCLADELRPGIRENYREINAFWESYQNPIEPYFKSTYDRYLKINNQPNGMESYNYMVALLVNYLK</sequence>
<feature type="transmembrane region" description="Helical" evidence="1">
    <location>
        <begin position="86"/>
        <end position="106"/>
    </location>
</feature>
<proteinExistence type="predicted"/>
<dbReference type="RefSeq" id="WP_148782902.1">
    <property type="nucleotide sequence ID" value="NZ_VNHU01000006.1"/>
</dbReference>
<keyword evidence="1" id="KW-0472">Membrane</keyword>